<accession>A0ABU6Z7Z3</accession>
<protein>
    <submittedName>
        <fullName evidence="2">Uncharacterized protein</fullName>
    </submittedName>
</protein>
<organism evidence="2 3">
    <name type="scientific">Stylosanthes scabra</name>
    <dbReference type="NCBI Taxonomy" id="79078"/>
    <lineage>
        <taxon>Eukaryota</taxon>
        <taxon>Viridiplantae</taxon>
        <taxon>Streptophyta</taxon>
        <taxon>Embryophyta</taxon>
        <taxon>Tracheophyta</taxon>
        <taxon>Spermatophyta</taxon>
        <taxon>Magnoliopsida</taxon>
        <taxon>eudicotyledons</taxon>
        <taxon>Gunneridae</taxon>
        <taxon>Pentapetalae</taxon>
        <taxon>rosids</taxon>
        <taxon>fabids</taxon>
        <taxon>Fabales</taxon>
        <taxon>Fabaceae</taxon>
        <taxon>Papilionoideae</taxon>
        <taxon>50 kb inversion clade</taxon>
        <taxon>dalbergioids sensu lato</taxon>
        <taxon>Dalbergieae</taxon>
        <taxon>Pterocarpus clade</taxon>
        <taxon>Stylosanthes</taxon>
    </lineage>
</organism>
<comment type="caution">
    <text evidence="2">The sequence shown here is derived from an EMBL/GenBank/DDBJ whole genome shotgun (WGS) entry which is preliminary data.</text>
</comment>
<keyword evidence="1" id="KW-0175">Coiled coil</keyword>
<reference evidence="2 3" key="1">
    <citation type="journal article" date="2023" name="Plants (Basel)">
        <title>Bridging the Gap: Combining Genomics and Transcriptomics Approaches to Understand Stylosanthes scabra, an Orphan Legume from the Brazilian Caatinga.</title>
        <authorList>
            <person name="Ferreira-Neto J.R.C."/>
            <person name="da Silva M.D."/>
            <person name="Binneck E."/>
            <person name="de Melo N.F."/>
            <person name="da Silva R.H."/>
            <person name="de Melo A.L.T.M."/>
            <person name="Pandolfi V."/>
            <person name="Bustamante F.O."/>
            <person name="Brasileiro-Vidal A.C."/>
            <person name="Benko-Iseppon A.M."/>
        </authorList>
    </citation>
    <scope>NUCLEOTIDE SEQUENCE [LARGE SCALE GENOMIC DNA]</scope>
    <source>
        <tissue evidence="2">Leaves</tissue>
    </source>
</reference>
<gene>
    <name evidence="2" type="ORF">PIB30_026363</name>
</gene>
<name>A0ABU6Z7Z3_9FABA</name>
<proteinExistence type="predicted"/>
<evidence type="ECO:0000313" key="2">
    <source>
        <dbReference type="EMBL" id="MED6218400.1"/>
    </source>
</evidence>
<sequence>MVSIGELDAKLCSKTGYEWLKDVVWCIPSKFVDADGIRRLGPPSSWVREGKKIKIEFLPCSSAERVCHKGPVGAYFFMYTCVFAEIGVRFPFTKFECAAKGVDRGLWVTLNSHQGRSVFCHFKATYRDFKEFYIKVRYAEDSFPFSWMSIWREGWEGFKYFIVIKVDSNKEYVIDYLEEKIPDCNTSSLKSFFKQRVEKELSSSQVVKIEKGTEVIDLTKVADEHYRSKVDLELLGKVGKVAAARYMQVEAAQMFCISREWEVQAMEEESSQQDKMVGLREVEESLKLAKDQVTLKEKENGLLKEENEKLKCKVSQLSNEKSELENRVVELYGEKKEVEVSKKAHGFEMFSAAWDGAKAQIELFVLGVDLEKMDPVKVVYKGQLVDDDQVPV</sequence>
<keyword evidence="3" id="KW-1185">Reference proteome</keyword>
<feature type="coiled-coil region" evidence="1">
    <location>
        <begin position="279"/>
        <end position="341"/>
    </location>
</feature>
<dbReference type="Proteomes" id="UP001341840">
    <property type="component" value="Unassembled WGS sequence"/>
</dbReference>
<evidence type="ECO:0000256" key="1">
    <source>
        <dbReference type="SAM" id="Coils"/>
    </source>
</evidence>
<evidence type="ECO:0000313" key="3">
    <source>
        <dbReference type="Proteomes" id="UP001341840"/>
    </source>
</evidence>
<dbReference type="EMBL" id="JASCZI010271959">
    <property type="protein sequence ID" value="MED6218400.1"/>
    <property type="molecule type" value="Genomic_DNA"/>
</dbReference>